<accession>A0ABS5AMT2</accession>
<feature type="compositionally biased region" description="Polar residues" evidence="1">
    <location>
        <begin position="1"/>
        <end position="10"/>
    </location>
</feature>
<organism evidence="2 3">
    <name type="scientific">Crossiella equi</name>
    <dbReference type="NCBI Taxonomy" id="130796"/>
    <lineage>
        <taxon>Bacteria</taxon>
        <taxon>Bacillati</taxon>
        <taxon>Actinomycetota</taxon>
        <taxon>Actinomycetes</taxon>
        <taxon>Pseudonocardiales</taxon>
        <taxon>Pseudonocardiaceae</taxon>
        <taxon>Crossiella</taxon>
    </lineage>
</organism>
<dbReference type="Proteomes" id="UP001519363">
    <property type="component" value="Unassembled WGS sequence"/>
</dbReference>
<reference evidence="2 3" key="1">
    <citation type="submission" date="2021-03" db="EMBL/GenBank/DDBJ databases">
        <title>Sequencing the genomes of 1000 actinobacteria strains.</title>
        <authorList>
            <person name="Klenk H.-P."/>
        </authorList>
    </citation>
    <scope>NUCLEOTIDE SEQUENCE [LARGE SCALE GENOMIC DNA]</scope>
    <source>
        <strain evidence="2 3">DSM 44580</strain>
    </source>
</reference>
<keyword evidence="3" id="KW-1185">Reference proteome</keyword>
<feature type="region of interest" description="Disordered" evidence="1">
    <location>
        <begin position="1"/>
        <end position="33"/>
    </location>
</feature>
<name>A0ABS5AMT2_9PSEU</name>
<dbReference type="EMBL" id="JAGIOO010000001">
    <property type="protein sequence ID" value="MBP2477893.1"/>
    <property type="molecule type" value="Genomic_DNA"/>
</dbReference>
<evidence type="ECO:0000313" key="2">
    <source>
        <dbReference type="EMBL" id="MBP2477893.1"/>
    </source>
</evidence>
<gene>
    <name evidence="2" type="ORF">JOF53_006765</name>
</gene>
<sequence>MYQALVSPSTAVRLPRSVTRPVRRRAPHGELSG</sequence>
<evidence type="ECO:0000256" key="1">
    <source>
        <dbReference type="SAM" id="MobiDB-lite"/>
    </source>
</evidence>
<protein>
    <submittedName>
        <fullName evidence="2">Uncharacterized protein</fullName>
    </submittedName>
</protein>
<proteinExistence type="predicted"/>
<evidence type="ECO:0000313" key="3">
    <source>
        <dbReference type="Proteomes" id="UP001519363"/>
    </source>
</evidence>
<comment type="caution">
    <text evidence="2">The sequence shown here is derived from an EMBL/GenBank/DDBJ whole genome shotgun (WGS) entry which is preliminary data.</text>
</comment>